<feature type="domain" description="4Fe-4S ferredoxin-type" evidence="8">
    <location>
        <begin position="196"/>
        <end position="225"/>
    </location>
</feature>
<keyword evidence="4" id="KW-0249">Electron transport</keyword>
<evidence type="ECO:0000256" key="7">
    <source>
        <dbReference type="SAM" id="Phobius"/>
    </source>
</evidence>
<evidence type="ECO:0000256" key="2">
    <source>
        <dbReference type="ARBA" id="ARBA00022485"/>
    </source>
</evidence>
<dbReference type="GO" id="GO:0046872">
    <property type="term" value="F:metal ion binding"/>
    <property type="evidence" value="ECO:0007669"/>
    <property type="project" value="UniProtKB-KW"/>
</dbReference>
<dbReference type="InterPro" id="IPR051684">
    <property type="entry name" value="Electron_Trans/Redox"/>
</dbReference>
<evidence type="ECO:0000256" key="5">
    <source>
        <dbReference type="ARBA" id="ARBA00023004"/>
    </source>
</evidence>
<dbReference type="SUPFAM" id="SSF54862">
    <property type="entry name" value="4Fe-4S ferredoxins"/>
    <property type="match status" value="1"/>
</dbReference>
<name>A0A9D2GVM7_9BACT</name>
<evidence type="ECO:0000256" key="6">
    <source>
        <dbReference type="ARBA" id="ARBA00023014"/>
    </source>
</evidence>
<accession>A0A9D2GVM7</accession>
<evidence type="ECO:0000313" key="10">
    <source>
        <dbReference type="Proteomes" id="UP000824176"/>
    </source>
</evidence>
<dbReference type="Pfam" id="PF12801">
    <property type="entry name" value="Fer4_5"/>
    <property type="match status" value="2"/>
</dbReference>
<feature type="transmembrane region" description="Helical" evidence="7">
    <location>
        <begin position="148"/>
        <end position="169"/>
    </location>
</feature>
<dbReference type="GO" id="GO:0051539">
    <property type="term" value="F:4 iron, 4 sulfur cluster binding"/>
    <property type="evidence" value="ECO:0007669"/>
    <property type="project" value="UniProtKB-KW"/>
</dbReference>
<dbReference type="Proteomes" id="UP000824176">
    <property type="component" value="Unassembled WGS sequence"/>
</dbReference>
<keyword evidence="3" id="KW-0479">Metal-binding</keyword>
<proteinExistence type="predicted"/>
<dbReference type="AlphaFoldDB" id="A0A9D2GVM7"/>
<dbReference type="InterPro" id="IPR017900">
    <property type="entry name" value="4Fe4S_Fe_S_CS"/>
</dbReference>
<dbReference type="PANTHER" id="PTHR30176:SF3">
    <property type="entry name" value="FERREDOXIN-TYPE PROTEIN NAPH"/>
    <property type="match status" value="1"/>
</dbReference>
<dbReference type="PROSITE" id="PS51379">
    <property type="entry name" value="4FE4S_FER_2"/>
    <property type="match status" value="1"/>
</dbReference>
<dbReference type="GO" id="GO:0005886">
    <property type="term" value="C:plasma membrane"/>
    <property type="evidence" value="ECO:0007669"/>
    <property type="project" value="TreeGrafter"/>
</dbReference>
<feature type="transmembrane region" description="Helical" evidence="7">
    <location>
        <begin position="113"/>
        <end position="136"/>
    </location>
</feature>
<protein>
    <submittedName>
        <fullName evidence="9">4Fe-4S binding protein</fullName>
    </submittedName>
</protein>
<dbReference type="PANTHER" id="PTHR30176">
    <property type="entry name" value="FERREDOXIN-TYPE PROTEIN NAPH"/>
    <property type="match status" value="1"/>
</dbReference>
<keyword evidence="2" id="KW-0004">4Fe-4S</keyword>
<dbReference type="EMBL" id="DXAQ01000122">
    <property type="protein sequence ID" value="HIZ89850.1"/>
    <property type="molecule type" value="Genomic_DNA"/>
</dbReference>
<dbReference type="Pfam" id="PF13746">
    <property type="entry name" value="Fer4_18"/>
    <property type="match status" value="1"/>
</dbReference>
<evidence type="ECO:0000259" key="8">
    <source>
        <dbReference type="PROSITE" id="PS51379"/>
    </source>
</evidence>
<gene>
    <name evidence="9" type="ORF">H9804_07880</name>
</gene>
<feature type="transmembrane region" description="Helical" evidence="7">
    <location>
        <begin position="12"/>
        <end position="30"/>
    </location>
</feature>
<evidence type="ECO:0000256" key="1">
    <source>
        <dbReference type="ARBA" id="ARBA00022448"/>
    </source>
</evidence>
<dbReference type="InterPro" id="IPR017896">
    <property type="entry name" value="4Fe4S_Fe-S-bd"/>
</dbReference>
<sequence length="388" mass="44564">MMKANSVLRGKIYRLLQFIVAACVFIIPFIKTSNGNSLFRFDIPTLHLYAFNQTVDFASFFSAFIAILLLVFLFIFTTQLLGRVWCGWLCPQSFFAIRIEKYAKKFKNKTIRYIAELVFAALFALILTTIWMMYFVSPYDFIETLKNSHIMVVIGIVLFLFIFVDFAFVRFKWCKYVCPYSKFQVVMTDDDTLYVGMIPGKESQCLDCKACLRVCPTHIDPRKNPDADCIYCETCVTACNKVFQKKENTNGILGYVWGKQDKLNFKRPNLIVTFIVSLALLFVLVYQIVSTSEPVVVNFANNVKSLGNGVYTCDVEIKNNLEKPIRVKFVNPDNLAEIKPEMIRVFIQSTKTETLTINTLGNIPNGKLVLAVYYSRHGHPLTYEINLK</sequence>
<feature type="transmembrane region" description="Helical" evidence="7">
    <location>
        <begin position="269"/>
        <end position="289"/>
    </location>
</feature>
<reference evidence="9" key="2">
    <citation type="submission" date="2021-04" db="EMBL/GenBank/DDBJ databases">
        <authorList>
            <person name="Gilroy R."/>
        </authorList>
    </citation>
    <scope>NUCLEOTIDE SEQUENCE</scope>
    <source>
        <strain evidence="9">ChiW4-1371</strain>
    </source>
</reference>
<evidence type="ECO:0000256" key="4">
    <source>
        <dbReference type="ARBA" id="ARBA00022982"/>
    </source>
</evidence>
<keyword evidence="7" id="KW-0812">Transmembrane</keyword>
<keyword evidence="1" id="KW-0813">Transport</keyword>
<organism evidence="9 10">
    <name type="scientific">Candidatus Mucispirillum faecigallinarum</name>
    <dbReference type="NCBI Taxonomy" id="2838699"/>
    <lineage>
        <taxon>Bacteria</taxon>
        <taxon>Pseudomonadati</taxon>
        <taxon>Deferribacterota</taxon>
        <taxon>Deferribacteres</taxon>
        <taxon>Deferribacterales</taxon>
        <taxon>Mucispirillaceae</taxon>
        <taxon>Mucispirillum</taxon>
    </lineage>
</organism>
<dbReference type="PROSITE" id="PS00198">
    <property type="entry name" value="4FE4S_FER_1"/>
    <property type="match status" value="1"/>
</dbReference>
<comment type="caution">
    <text evidence="9">The sequence shown here is derived from an EMBL/GenBank/DDBJ whole genome shotgun (WGS) entry which is preliminary data.</text>
</comment>
<keyword evidence="6" id="KW-0411">Iron-sulfur</keyword>
<feature type="transmembrane region" description="Helical" evidence="7">
    <location>
        <begin position="57"/>
        <end position="76"/>
    </location>
</feature>
<keyword evidence="7" id="KW-0472">Membrane</keyword>
<keyword evidence="5" id="KW-0408">Iron</keyword>
<reference evidence="9" key="1">
    <citation type="journal article" date="2021" name="PeerJ">
        <title>Extensive microbial diversity within the chicken gut microbiome revealed by metagenomics and culture.</title>
        <authorList>
            <person name="Gilroy R."/>
            <person name="Ravi A."/>
            <person name="Getino M."/>
            <person name="Pursley I."/>
            <person name="Horton D.L."/>
            <person name="Alikhan N.F."/>
            <person name="Baker D."/>
            <person name="Gharbi K."/>
            <person name="Hall N."/>
            <person name="Watson M."/>
            <person name="Adriaenssens E.M."/>
            <person name="Foster-Nyarko E."/>
            <person name="Jarju S."/>
            <person name="Secka A."/>
            <person name="Antonio M."/>
            <person name="Oren A."/>
            <person name="Chaudhuri R.R."/>
            <person name="La Ragione R."/>
            <person name="Hildebrand F."/>
            <person name="Pallen M.J."/>
        </authorList>
    </citation>
    <scope>NUCLEOTIDE SEQUENCE</scope>
    <source>
        <strain evidence="9">ChiW4-1371</strain>
    </source>
</reference>
<evidence type="ECO:0000313" key="9">
    <source>
        <dbReference type="EMBL" id="HIZ89850.1"/>
    </source>
</evidence>
<keyword evidence="7" id="KW-1133">Transmembrane helix</keyword>
<evidence type="ECO:0000256" key="3">
    <source>
        <dbReference type="ARBA" id="ARBA00022723"/>
    </source>
</evidence>